<keyword evidence="5" id="KW-1185">Reference proteome</keyword>
<keyword evidence="2" id="KW-0106">Calcium</keyword>
<evidence type="ECO:0000259" key="4">
    <source>
        <dbReference type="PROSITE" id="PS50222"/>
    </source>
</evidence>
<reference evidence="6" key="1">
    <citation type="submission" date="2025-08" db="UniProtKB">
        <authorList>
            <consortium name="RefSeq"/>
        </authorList>
    </citation>
    <scope>IDENTIFICATION</scope>
    <source>
        <tissue evidence="6">Whole sample</tissue>
    </source>
</reference>
<evidence type="ECO:0000256" key="2">
    <source>
        <dbReference type="ARBA" id="ARBA00022837"/>
    </source>
</evidence>
<feature type="domain" description="EF-hand" evidence="4">
    <location>
        <begin position="76"/>
        <end position="111"/>
    </location>
</feature>
<dbReference type="PROSITE" id="PS50222">
    <property type="entry name" value="EF_HAND_2"/>
    <property type="match status" value="4"/>
</dbReference>
<evidence type="ECO:0000313" key="5">
    <source>
        <dbReference type="Proteomes" id="UP000694844"/>
    </source>
</evidence>
<feature type="domain" description="EF-hand" evidence="4">
    <location>
        <begin position="153"/>
        <end position="188"/>
    </location>
</feature>
<feature type="domain" description="EF-hand" evidence="4">
    <location>
        <begin position="112"/>
        <end position="147"/>
    </location>
</feature>
<dbReference type="InterPro" id="IPR011992">
    <property type="entry name" value="EF-hand-dom_pair"/>
</dbReference>
<dbReference type="InterPro" id="IPR002048">
    <property type="entry name" value="EF_hand_dom"/>
</dbReference>
<feature type="region of interest" description="Disordered" evidence="3">
    <location>
        <begin position="1"/>
        <end position="57"/>
    </location>
</feature>
<sequence>MEGESKTEIVDNETKLTKDNERLQRSEIDDDKLEIPDHGNEMSMVPNDDSSSSTRVPSKEVVTSISQDENLQEETPNWEDYKLIFDKFDADQDGYLSSEDIRKVLLTYGQLSSEGELQEVVAEFDKKGDGFITLEEFISIMNSHKSIFSKKDEKDLEFHEVFRVLDKFGTGRVTIQALCEFMAVFEPSFDEDHALDMIRTFDTKGNGELCYEDFVKMLTTKV</sequence>
<feature type="domain" description="EF-hand" evidence="4">
    <location>
        <begin position="189"/>
        <end position="222"/>
    </location>
</feature>
<dbReference type="KEGG" id="cvn:111129420"/>
<evidence type="ECO:0000256" key="3">
    <source>
        <dbReference type="SAM" id="MobiDB-lite"/>
    </source>
</evidence>
<gene>
    <name evidence="6" type="primary">LOC111129420</name>
</gene>
<dbReference type="PANTHER" id="PTHR23048:SF0">
    <property type="entry name" value="CALMODULIN LIKE 3"/>
    <property type="match status" value="1"/>
</dbReference>
<dbReference type="PANTHER" id="PTHR23048">
    <property type="entry name" value="MYOSIN LIGHT CHAIN 1, 3"/>
    <property type="match status" value="1"/>
</dbReference>
<dbReference type="PROSITE" id="PS00018">
    <property type="entry name" value="EF_HAND_1"/>
    <property type="match status" value="1"/>
</dbReference>
<name>A0A8B8DTD0_CRAVI</name>
<dbReference type="RefSeq" id="XP_022331502.1">
    <property type="nucleotide sequence ID" value="XM_022475794.1"/>
</dbReference>
<dbReference type="SMART" id="SM00054">
    <property type="entry name" value="EFh"/>
    <property type="match status" value="4"/>
</dbReference>
<dbReference type="InterPro" id="IPR018247">
    <property type="entry name" value="EF_Hand_1_Ca_BS"/>
</dbReference>
<accession>A0A8B8DTD0</accession>
<dbReference type="Gene3D" id="1.10.238.10">
    <property type="entry name" value="EF-hand"/>
    <property type="match status" value="2"/>
</dbReference>
<dbReference type="GO" id="GO:0005509">
    <property type="term" value="F:calcium ion binding"/>
    <property type="evidence" value="ECO:0007669"/>
    <property type="project" value="InterPro"/>
</dbReference>
<evidence type="ECO:0000256" key="1">
    <source>
        <dbReference type="ARBA" id="ARBA00022737"/>
    </source>
</evidence>
<keyword evidence="1" id="KW-0677">Repeat</keyword>
<dbReference type="OrthoDB" id="26525at2759"/>
<organism evidence="5 6">
    <name type="scientific">Crassostrea virginica</name>
    <name type="common">Eastern oyster</name>
    <dbReference type="NCBI Taxonomy" id="6565"/>
    <lineage>
        <taxon>Eukaryota</taxon>
        <taxon>Metazoa</taxon>
        <taxon>Spiralia</taxon>
        <taxon>Lophotrochozoa</taxon>
        <taxon>Mollusca</taxon>
        <taxon>Bivalvia</taxon>
        <taxon>Autobranchia</taxon>
        <taxon>Pteriomorphia</taxon>
        <taxon>Ostreida</taxon>
        <taxon>Ostreoidea</taxon>
        <taxon>Ostreidae</taxon>
        <taxon>Crassostrea</taxon>
    </lineage>
</organism>
<evidence type="ECO:0000313" key="6">
    <source>
        <dbReference type="RefSeq" id="XP_022331502.1"/>
    </source>
</evidence>
<feature type="compositionally biased region" description="Basic and acidic residues" evidence="3">
    <location>
        <begin position="1"/>
        <end position="40"/>
    </location>
</feature>
<feature type="compositionally biased region" description="Polar residues" evidence="3">
    <location>
        <begin position="48"/>
        <end position="57"/>
    </location>
</feature>
<proteinExistence type="predicted"/>
<dbReference type="InterPro" id="IPR050230">
    <property type="entry name" value="CALM/Myosin/TropC-like"/>
</dbReference>
<dbReference type="CDD" id="cd00051">
    <property type="entry name" value="EFh"/>
    <property type="match status" value="1"/>
</dbReference>
<dbReference type="FunFam" id="1.10.238.10:FF:000178">
    <property type="entry name" value="Calmodulin-2 A"/>
    <property type="match status" value="1"/>
</dbReference>
<dbReference type="Proteomes" id="UP000694844">
    <property type="component" value="Chromosome 4"/>
</dbReference>
<dbReference type="GeneID" id="111129420"/>
<dbReference type="SUPFAM" id="SSF47473">
    <property type="entry name" value="EF-hand"/>
    <property type="match status" value="1"/>
</dbReference>
<dbReference type="AlphaFoldDB" id="A0A8B8DTD0"/>
<protein>
    <submittedName>
        <fullName evidence="6">Squidulin-like</fullName>
    </submittedName>
</protein>
<dbReference type="GO" id="GO:0016460">
    <property type="term" value="C:myosin II complex"/>
    <property type="evidence" value="ECO:0007669"/>
    <property type="project" value="TreeGrafter"/>
</dbReference>
<dbReference type="Pfam" id="PF13499">
    <property type="entry name" value="EF-hand_7"/>
    <property type="match status" value="2"/>
</dbReference>